<gene>
    <name evidence="2" type="ORF">GCM10010446_30710</name>
</gene>
<name>A0ABN3X8R1_9ACTN</name>
<evidence type="ECO:0000313" key="2">
    <source>
        <dbReference type="EMBL" id="GAA2943282.1"/>
    </source>
</evidence>
<accession>A0ABN3X8R1</accession>
<comment type="caution">
    <text evidence="2">The sequence shown here is derived from an EMBL/GenBank/DDBJ whole genome shotgun (WGS) entry which is preliminary data.</text>
</comment>
<feature type="region of interest" description="Disordered" evidence="1">
    <location>
        <begin position="141"/>
        <end position="162"/>
    </location>
</feature>
<reference evidence="2 3" key="1">
    <citation type="journal article" date="2019" name="Int. J. Syst. Evol. Microbiol.">
        <title>The Global Catalogue of Microorganisms (GCM) 10K type strain sequencing project: providing services to taxonomists for standard genome sequencing and annotation.</title>
        <authorList>
            <consortium name="The Broad Institute Genomics Platform"/>
            <consortium name="The Broad Institute Genome Sequencing Center for Infectious Disease"/>
            <person name="Wu L."/>
            <person name="Ma J."/>
        </authorList>
    </citation>
    <scope>NUCLEOTIDE SEQUENCE [LARGE SCALE GENOMIC DNA]</scope>
    <source>
        <strain evidence="2 3">JCM 9088</strain>
    </source>
</reference>
<dbReference type="RefSeq" id="WP_344495362.1">
    <property type="nucleotide sequence ID" value="NZ_BAAAUD010000033.1"/>
</dbReference>
<evidence type="ECO:0000256" key="1">
    <source>
        <dbReference type="SAM" id="MobiDB-lite"/>
    </source>
</evidence>
<feature type="region of interest" description="Disordered" evidence="1">
    <location>
        <begin position="26"/>
        <end position="59"/>
    </location>
</feature>
<proteinExistence type="predicted"/>
<evidence type="ECO:0000313" key="3">
    <source>
        <dbReference type="Proteomes" id="UP001500403"/>
    </source>
</evidence>
<feature type="compositionally biased region" description="Low complexity" evidence="1">
    <location>
        <begin position="44"/>
        <end position="59"/>
    </location>
</feature>
<dbReference type="Proteomes" id="UP001500403">
    <property type="component" value="Unassembled WGS sequence"/>
</dbReference>
<organism evidence="2 3">
    <name type="scientific">Streptomyces enissocaesilis</name>
    <dbReference type="NCBI Taxonomy" id="332589"/>
    <lineage>
        <taxon>Bacteria</taxon>
        <taxon>Bacillati</taxon>
        <taxon>Actinomycetota</taxon>
        <taxon>Actinomycetes</taxon>
        <taxon>Kitasatosporales</taxon>
        <taxon>Streptomycetaceae</taxon>
        <taxon>Streptomyces</taxon>
        <taxon>Streptomyces rochei group</taxon>
    </lineage>
</organism>
<keyword evidence="3" id="KW-1185">Reference proteome</keyword>
<sequence>MREHVRTTVAAAAVAAVLVLTGCSGDSGGTDGGKSEEKGGGSGQSSTPSGGAKGAGASADVTGSWIATTDGKVVALIVQGSDAAVAGEHVCSGKVNKEDTVTLDLRCGDGNTDRTAGLVTPGADGGTLTVKWDSGLKDSFRKSAGGALPEGIPTDVPKLPGS</sequence>
<protein>
    <recommendedName>
        <fullName evidence="4">Lipoprotein</fullName>
    </recommendedName>
</protein>
<dbReference type="PROSITE" id="PS51257">
    <property type="entry name" value="PROKAR_LIPOPROTEIN"/>
    <property type="match status" value="1"/>
</dbReference>
<evidence type="ECO:0008006" key="4">
    <source>
        <dbReference type="Google" id="ProtNLM"/>
    </source>
</evidence>
<dbReference type="EMBL" id="BAAAUD010000033">
    <property type="protein sequence ID" value="GAA2943282.1"/>
    <property type="molecule type" value="Genomic_DNA"/>
</dbReference>